<evidence type="ECO:0000313" key="11">
    <source>
        <dbReference type="EMBL" id="AJA06525.1"/>
    </source>
</evidence>
<reference evidence="11 12" key="1">
    <citation type="journal article" date="2015" name="Proc. Natl. Acad. Sci. U.S.A.">
        <title>Cultivation of a human-associated TM7 phylotype reveals a reduced genome and epibiotic parasitic lifestyle.</title>
        <authorList>
            <person name="He X."/>
            <person name="McLean J.S."/>
            <person name="Edlund A."/>
            <person name="Yooseph S."/>
            <person name="Hall A.P."/>
            <person name="Liu S.Y."/>
            <person name="Dorrestein P.C."/>
            <person name="Esquenazi E."/>
            <person name="Hunter R.C."/>
            <person name="Cheng G."/>
            <person name="Nelson K.E."/>
            <person name="Lux R."/>
            <person name="Shi W."/>
        </authorList>
    </citation>
    <scope>NUCLEOTIDE SEQUENCE [LARGE SCALE GENOMIC DNA]</scope>
    <source>
        <strain evidence="11 12">TM7x</strain>
    </source>
</reference>
<evidence type="ECO:0000256" key="4">
    <source>
        <dbReference type="ARBA" id="ARBA00022679"/>
    </source>
</evidence>
<dbReference type="NCBIfam" id="NF005298">
    <property type="entry name" value="PRK06826.1"/>
    <property type="match status" value="1"/>
</dbReference>
<dbReference type="GO" id="GO:0003676">
    <property type="term" value="F:nucleic acid binding"/>
    <property type="evidence" value="ECO:0007669"/>
    <property type="project" value="InterPro"/>
</dbReference>
<dbReference type="Pfam" id="PF14579">
    <property type="entry name" value="HHH_6"/>
    <property type="match status" value="1"/>
</dbReference>
<dbReference type="EMBL" id="CP007496">
    <property type="protein sequence ID" value="AJA06525.1"/>
    <property type="molecule type" value="Genomic_DNA"/>
</dbReference>
<feature type="domain" description="Polymerase/histidinol phosphatase N-terminal" evidence="10">
    <location>
        <begin position="20"/>
        <end position="87"/>
    </location>
</feature>
<dbReference type="Gene3D" id="3.20.20.140">
    <property type="entry name" value="Metal-dependent hydrolases"/>
    <property type="match status" value="1"/>
</dbReference>
<organism evidence="11 12">
    <name type="scientific">Candidatus Nanosynbacter lyticus</name>
    <dbReference type="NCBI Taxonomy" id="2093824"/>
    <lineage>
        <taxon>Bacteria</taxon>
        <taxon>Candidatus Saccharimonadota</taxon>
        <taxon>Candidatus Saccharimonadia</taxon>
        <taxon>Candidatus Nanosynbacterales</taxon>
        <taxon>Candidatus Nanosynbacteraceae</taxon>
        <taxon>Candidatus Nanosynbacter</taxon>
    </lineage>
</organism>
<dbReference type="Pfam" id="PF17657">
    <property type="entry name" value="DNA_pol3_finger"/>
    <property type="match status" value="1"/>
</dbReference>
<dbReference type="AlphaFoldDB" id="A0A6S4GQ82"/>
<dbReference type="InterPro" id="IPR003141">
    <property type="entry name" value="Pol/His_phosphatase_N"/>
</dbReference>
<evidence type="ECO:0000256" key="2">
    <source>
        <dbReference type="ARBA" id="ARBA00012417"/>
    </source>
</evidence>
<dbReference type="KEGG" id="sox:TM7x_02350"/>
<dbReference type="GO" id="GO:0003887">
    <property type="term" value="F:DNA-directed DNA polymerase activity"/>
    <property type="evidence" value="ECO:0007669"/>
    <property type="project" value="UniProtKB-KW"/>
</dbReference>
<dbReference type="NCBIfam" id="TIGR00594">
    <property type="entry name" value="polc"/>
    <property type="match status" value="1"/>
</dbReference>
<evidence type="ECO:0000256" key="7">
    <source>
        <dbReference type="ARBA" id="ARBA00022932"/>
    </source>
</evidence>
<gene>
    <name evidence="11" type="primary">dnaE</name>
    <name evidence="11" type="ORF">TM7x_02350</name>
</gene>
<proteinExistence type="predicted"/>
<dbReference type="NCBIfam" id="NF004226">
    <property type="entry name" value="PRK05673.1"/>
    <property type="match status" value="1"/>
</dbReference>
<keyword evidence="5 11" id="KW-0548">Nucleotidyltransferase</keyword>
<dbReference type="InterPro" id="IPR029460">
    <property type="entry name" value="DNAPol_HHH"/>
</dbReference>
<evidence type="ECO:0000313" key="12">
    <source>
        <dbReference type="Proteomes" id="UP000030902"/>
    </source>
</evidence>
<keyword evidence="6" id="KW-0235">DNA replication</keyword>
<feature type="region of interest" description="Disordered" evidence="9">
    <location>
        <begin position="1142"/>
        <end position="1167"/>
    </location>
</feature>
<comment type="subcellular location">
    <subcellularLocation>
        <location evidence="1">Cytoplasm</location>
    </subcellularLocation>
</comment>
<keyword evidence="7" id="KW-0239">DNA-directed DNA polymerase</keyword>
<sequence length="1245" mass="139494">MTGGNSGQSSPAALKPSDFVHLHNHTFHSVLDGLTKINDLVDKVKEFGMEAAAVTDHGTMSGILDYYKTAKKAGIKPILGIETYVAARSRFDRDPAKDKQRFHLTVLAMNNTGFHNLMKLSTQANLEGMYYKPRTDHDLLEELNEGLIVLSGCASGEIGVALRDDDYDRARDIAKWYKSVFGDRYYLELQDHGHPKSNTRWDVQAKINEGLIKLSKELDIEMVVTCDGHYLTHDHQDAHEILLCVGTGSYLSDEKRMSLKDFELHLTDPRDIIDHWGEEYPEVVRNTKKVADRCDVEIELGRILIPKYPLPDGENEHSYLLKLTYQGLLQRYNGASKEEAEKLDPDDIIPQLSDEVRQRAEMELGVMGNMGYEGYFLIVQDFINWGKSQGIVFGPGRGSAAGSIIAYALNITDLDPLKYGLLFERFLNPDRISMPDIDVDIQDTRRDEVIEYCAEKYGRDHVSNIATFGKMFGRMAVRDVARVLEVPYAESDRLAKLVPPPNQGRHIPLSVSIKEDADLRREYENNPTAKEVLDYAIQLEGTIRSHGVHACGVVIAPDTLVNYIPLEMAQKGVVATQFPMGEVEELGLLKMDFLGLSNLTIINNAMRIIRKAYNTEINLSQLPLDDKKTYELFQRGDTTGVFQLESAGMKRYLRGLKPTTFEDIIAMVALYRPGPMQFIDSFIRRKHGEEEITYLHPGMKNSLKNTYGILVYQEQFMQISKEWCGFTGGQADTLRKAVGKKKIDLMKKVKPEFVEGAVKVGGATKEIAETFWTQLEEFANYCFNKSHAACYGLIAYWTAYLKAHYPDAFMAALMTSDHDDTDRLAIEITECKHMGIDVLSPDVNESFVEFAVVPNENKIRFGMSAVKGVGVGAVEEVLRAREEGAFLSVEDFAKRVSTSKFNRKAWESLIKSGAFDNMGDRSDLLFNLDSITAFSSKLQKEAASGQTNLFGMLGDDTASVQSILNLQKAPVKHDDKERLMWERELLGLYISAHPLDRYETYLSEQTQPLTQLVPEYDSRMMTVGGIISTVRTIVTKSGSKMAFVGIEDKFGEGEIIVFPNLYEKVGAKLLQDTVIRVSGKNSARDRDGNLGSESKLIADDIIAITDNDINGYESTGRKMDAPKVSSAVKKERREAYRSQKNGITPKPVVKSDADKFQPKTQPAPVNVTPEIPASKLFVYIKDPNDHPRLVKMKSVCGENAGTTDVVLVLGEKEKSAMRLPFKVDANDNLLSQLKNTLGEECVILK</sequence>
<evidence type="ECO:0000259" key="10">
    <source>
        <dbReference type="SMART" id="SM00481"/>
    </source>
</evidence>
<dbReference type="Proteomes" id="UP000030902">
    <property type="component" value="Chromosome"/>
</dbReference>
<dbReference type="GO" id="GO:0008408">
    <property type="term" value="F:3'-5' exonuclease activity"/>
    <property type="evidence" value="ECO:0007669"/>
    <property type="project" value="InterPro"/>
</dbReference>
<dbReference type="EC" id="2.7.7.7" evidence="2"/>
<dbReference type="InterPro" id="IPR040982">
    <property type="entry name" value="DNA_pol3_finger"/>
</dbReference>
<dbReference type="SMART" id="SM00481">
    <property type="entry name" value="POLIIIAc"/>
    <property type="match status" value="1"/>
</dbReference>
<dbReference type="InterPro" id="IPR004365">
    <property type="entry name" value="NA-bd_OB_tRNA"/>
</dbReference>
<keyword evidence="4 11" id="KW-0808">Transferase</keyword>
<evidence type="ECO:0000256" key="3">
    <source>
        <dbReference type="ARBA" id="ARBA00019114"/>
    </source>
</evidence>
<dbReference type="SUPFAM" id="SSF89550">
    <property type="entry name" value="PHP domain-like"/>
    <property type="match status" value="1"/>
</dbReference>
<dbReference type="Gene3D" id="1.10.150.870">
    <property type="match status" value="1"/>
</dbReference>
<dbReference type="InterPro" id="IPR004013">
    <property type="entry name" value="PHP_dom"/>
</dbReference>
<keyword evidence="12" id="KW-1185">Reference proteome</keyword>
<evidence type="ECO:0000256" key="9">
    <source>
        <dbReference type="SAM" id="MobiDB-lite"/>
    </source>
</evidence>
<dbReference type="PANTHER" id="PTHR32294">
    <property type="entry name" value="DNA POLYMERASE III SUBUNIT ALPHA"/>
    <property type="match status" value="1"/>
</dbReference>
<dbReference type="InterPro" id="IPR004805">
    <property type="entry name" value="DnaE2/DnaE/PolC"/>
</dbReference>
<dbReference type="Pfam" id="PF02811">
    <property type="entry name" value="PHP"/>
    <property type="match status" value="1"/>
</dbReference>
<dbReference type="RefSeq" id="WP_052198835.1">
    <property type="nucleotide sequence ID" value="NZ_CP007496.1"/>
</dbReference>
<protein>
    <recommendedName>
        <fullName evidence="3">DNA polymerase III subunit alpha</fullName>
        <ecNumber evidence="2">2.7.7.7</ecNumber>
    </recommendedName>
</protein>
<evidence type="ECO:0000256" key="8">
    <source>
        <dbReference type="ARBA" id="ARBA00049244"/>
    </source>
</evidence>
<accession>A0A6S4GQ82</accession>
<dbReference type="CDD" id="cd12113">
    <property type="entry name" value="PHP_PolIIIA_DnaE3"/>
    <property type="match status" value="1"/>
</dbReference>
<dbReference type="GO" id="GO:0005737">
    <property type="term" value="C:cytoplasm"/>
    <property type="evidence" value="ECO:0007669"/>
    <property type="project" value="UniProtKB-SubCell"/>
</dbReference>
<dbReference type="Pfam" id="PF01336">
    <property type="entry name" value="tRNA_anti-codon"/>
    <property type="match status" value="1"/>
</dbReference>
<evidence type="ECO:0000256" key="6">
    <source>
        <dbReference type="ARBA" id="ARBA00022705"/>
    </source>
</evidence>
<comment type="catalytic activity">
    <reaction evidence="8">
        <text>DNA(n) + a 2'-deoxyribonucleoside 5'-triphosphate = DNA(n+1) + diphosphate</text>
        <dbReference type="Rhea" id="RHEA:22508"/>
        <dbReference type="Rhea" id="RHEA-COMP:17339"/>
        <dbReference type="Rhea" id="RHEA-COMP:17340"/>
        <dbReference type="ChEBI" id="CHEBI:33019"/>
        <dbReference type="ChEBI" id="CHEBI:61560"/>
        <dbReference type="ChEBI" id="CHEBI:173112"/>
        <dbReference type="EC" id="2.7.7.7"/>
    </reaction>
</comment>
<dbReference type="CDD" id="cd04485">
    <property type="entry name" value="DnaE_OBF"/>
    <property type="match status" value="1"/>
</dbReference>
<dbReference type="PANTHER" id="PTHR32294:SF0">
    <property type="entry name" value="DNA POLYMERASE III SUBUNIT ALPHA"/>
    <property type="match status" value="1"/>
</dbReference>
<dbReference type="InterPro" id="IPR041931">
    <property type="entry name" value="DNA_pol3_alpha_thumb_dom"/>
</dbReference>
<dbReference type="Pfam" id="PF07733">
    <property type="entry name" value="DNA_pol3_alpha"/>
    <property type="match status" value="1"/>
</dbReference>
<evidence type="ECO:0000256" key="1">
    <source>
        <dbReference type="ARBA" id="ARBA00004496"/>
    </source>
</evidence>
<name>A0A6S4GQ82_9BACT</name>
<dbReference type="GO" id="GO:0006260">
    <property type="term" value="P:DNA replication"/>
    <property type="evidence" value="ECO:0007669"/>
    <property type="project" value="UniProtKB-KW"/>
</dbReference>
<dbReference type="InterPro" id="IPR011708">
    <property type="entry name" value="DNA_pol3_alpha_NTPase_dom"/>
</dbReference>
<dbReference type="Gene3D" id="1.10.10.1600">
    <property type="entry name" value="Bacterial DNA polymerase III alpha subunit, thumb domain"/>
    <property type="match status" value="1"/>
</dbReference>
<evidence type="ECO:0000256" key="5">
    <source>
        <dbReference type="ARBA" id="ARBA00022695"/>
    </source>
</evidence>
<dbReference type="InterPro" id="IPR016195">
    <property type="entry name" value="Pol/histidinol_Pase-like"/>
</dbReference>